<dbReference type="InterPro" id="IPR032466">
    <property type="entry name" value="Metal_Hydrolase"/>
</dbReference>
<organism evidence="2 3">
    <name type="scientific">Pseudopedobacter saltans</name>
    <dbReference type="NCBI Taxonomy" id="151895"/>
    <lineage>
        <taxon>Bacteria</taxon>
        <taxon>Pseudomonadati</taxon>
        <taxon>Bacteroidota</taxon>
        <taxon>Sphingobacteriia</taxon>
        <taxon>Sphingobacteriales</taxon>
        <taxon>Sphingobacteriaceae</taxon>
        <taxon>Pseudopedobacter</taxon>
    </lineage>
</organism>
<dbReference type="PANTHER" id="PTHR46124:SF2">
    <property type="entry name" value="D-AMINOACYL-TRNA DEACYLASE"/>
    <property type="match status" value="1"/>
</dbReference>
<feature type="binding site" evidence="1">
    <location>
        <position position="108"/>
    </location>
    <ligand>
        <name>a divalent metal cation</name>
        <dbReference type="ChEBI" id="CHEBI:60240"/>
        <label>2</label>
    </ligand>
</feature>
<protein>
    <submittedName>
        <fullName evidence="2">Deoxyribonuclease</fullName>
    </submittedName>
</protein>
<dbReference type="AlphaFoldDB" id="A0A2W5F7U6"/>
<reference evidence="2 3" key="1">
    <citation type="submission" date="2017-11" db="EMBL/GenBank/DDBJ databases">
        <title>Infants hospitalized years apart are colonized by the same room-sourced microbial strains.</title>
        <authorList>
            <person name="Brooks B."/>
            <person name="Olm M.R."/>
            <person name="Firek B.A."/>
            <person name="Baker R."/>
            <person name="Thomas B.C."/>
            <person name="Morowitz M.J."/>
            <person name="Banfield J.F."/>
        </authorList>
    </citation>
    <scope>NUCLEOTIDE SEQUENCE [LARGE SCALE GENOMIC DNA]</scope>
    <source>
        <strain evidence="2">S2_009_000_R2_76</strain>
    </source>
</reference>
<gene>
    <name evidence="2" type="ORF">DI598_04505</name>
</gene>
<feature type="binding site" evidence="1">
    <location>
        <position position="74"/>
    </location>
    <ligand>
        <name>a divalent metal cation</name>
        <dbReference type="ChEBI" id="CHEBI:60240"/>
        <label>1</label>
    </ligand>
</feature>
<evidence type="ECO:0000256" key="1">
    <source>
        <dbReference type="PIRSR" id="PIRSR005902-1"/>
    </source>
</evidence>
<evidence type="ECO:0000313" key="2">
    <source>
        <dbReference type="EMBL" id="PZP50893.1"/>
    </source>
</evidence>
<keyword evidence="1" id="KW-0479">Metal-binding</keyword>
<dbReference type="GO" id="GO:0046872">
    <property type="term" value="F:metal ion binding"/>
    <property type="evidence" value="ECO:0007669"/>
    <property type="project" value="UniProtKB-KW"/>
</dbReference>
<feature type="binding site" evidence="1">
    <location>
        <position position="179"/>
    </location>
    <ligand>
        <name>a divalent metal cation</name>
        <dbReference type="ChEBI" id="CHEBI:60240"/>
        <label>1</label>
    </ligand>
</feature>
<dbReference type="GO" id="GO:0016788">
    <property type="term" value="F:hydrolase activity, acting on ester bonds"/>
    <property type="evidence" value="ECO:0007669"/>
    <property type="project" value="InterPro"/>
</dbReference>
<dbReference type="EMBL" id="QFOI01000049">
    <property type="protein sequence ID" value="PZP50893.1"/>
    <property type="molecule type" value="Genomic_DNA"/>
</dbReference>
<dbReference type="SUPFAM" id="SSF51556">
    <property type="entry name" value="Metallo-dependent hydrolases"/>
    <property type="match status" value="1"/>
</dbReference>
<evidence type="ECO:0000313" key="3">
    <source>
        <dbReference type="Proteomes" id="UP000249645"/>
    </source>
</evidence>
<comment type="caution">
    <text evidence="2">The sequence shown here is derived from an EMBL/GenBank/DDBJ whole genome shotgun (WGS) entry which is preliminary data.</text>
</comment>
<dbReference type="Proteomes" id="UP000249645">
    <property type="component" value="Unassembled WGS sequence"/>
</dbReference>
<dbReference type="PIRSF" id="PIRSF005902">
    <property type="entry name" value="DNase_TatD"/>
    <property type="match status" value="1"/>
</dbReference>
<dbReference type="PANTHER" id="PTHR46124">
    <property type="entry name" value="D-AMINOACYL-TRNA DEACYLASE"/>
    <property type="match status" value="1"/>
</dbReference>
<dbReference type="Gene3D" id="3.20.20.140">
    <property type="entry name" value="Metal-dependent hydrolases"/>
    <property type="match status" value="1"/>
</dbReference>
<proteinExistence type="predicted"/>
<sequence>MFVCMFYDCHTYRFNLSKDIVAIINYKCNDKFEDGYTYSVGIHPWRVAEQNFDMKAFVEIESFSNISNVVAIGECGLDKIVGNMELQIEIFKLHIDLANKLRKPLIVHCVQSFNLVATLLKSVKIPVVIHGINNKIEHLKPLLELDCYFSFGKSLLKEKSIAKETVKYIAENRILFETDEDDISIKDVYKQAALLKNISFEKITLQVEQNFKNVFRWE</sequence>
<dbReference type="InterPro" id="IPR001130">
    <property type="entry name" value="TatD-like"/>
</dbReference>
<dbReference type="Pfam" id="PF01026">
    <property type="entry name" value="TatD_DNase"/>
    <property type="match status" value="1"/>
</dbReference>
<feature type="binding site" evidence="1">
    <location>
        <position position="130"/>
    </location>
    <ligand>
        <name>a divalent metal cation</name>
        <dbReference type="ChEBI" id="CHEBI:60240"/>
        <label>2</label>
    </ligand>
</feature>
<accession>A0A2W5F7U6</accession>
<name>A0A2W5F7U6_9SPHI</name>